<protein>
    <submittedName>
        <fullName evidence="8">Glycosyltransferase family 49 protein</fullName>
    </submittedName>
</protein>
<keyword evidence="2 7" id="KW-0812">Transmembrane</keyword>
<dbReference type="GO" id="GO:0035269">
    <property type="term" value="P:protein O-linked glycosylation via mannose"/>
    <property type="evidence" value="ECO:0007669"/>
    <property type="project" value="TreeGrafter"/>
</dbReference>
<dbReference type="HOGENOM" id="CLU_034771_1_1_1"/>
<keyword evidence="5 7" id="KW-0472">Membrane</keyword>
<name>A0A0C3FNQ4_PILCF</name>
<comment type="subcellular location">
    <subcellularLocation>
        <location evidence="1">Membrane</location>
        <topology evidence="1">Single-pass type II membrane protein</topology>
    </subcellularLocation>
</comment>
<reference evidence="9" key="2">
    <citation type="submission" date="2015-01" db="EMBL/GenBank/DDBJ databases">
        <title>Evolutionary Origins and Diversification of the Mycorrhizal Mutualists.</title>
        <authorList>
            <consortium name="DOE Joint Genome Institute"/>
            <consortium name="Mycorrhizal Genomics Consortium"/>
            <person name="Kohler A."/>
            <person name="Kuo A."/>
            <person name="Nagy L.G."/>
            <person name="Floudas D."/>
            <person name="Copeland A."/>
            <person name="Barry K.W."/>
            <person name="Cichocki N."/>
            <person name="Veneault-Fourrey C."/>
            <person name="LaButti K."/>
            <person name="Lindquist E.A."/>
            <person name="Lipzen A."/>
            <person name="Lundell T."/>
            <person name="Morin E."/>
            <person name="Murat C."/>
            <person name="Riley R."/>
            <person name="Ohm R."/>
            <person name="Sun H."/>
            <person name="Tunlid A."/>
            <person name="Henrissat B."/>
            <person name="Grigoriev I.V."/>
            <person name="Hibbett D.S."/>
            <person name="Martin F."/>
        </authorList>
    </citation>
    <scope>NUCLEOTIDE SEQUENCE [LARGE SCALE GENOMIC DNA]</scope>
    <source>
        <strain evidence="9">F 1598</strain>
    </source>
</reference>
<evidence type="ECO:0000256" key="4">
    <source>
        <dbReference type="ARBA" id="ARBA00022989"/>
    </source>
</evidence>
<keyword evidence="3" id="KW-0735">Signal-anchor</keyword>
<evidence type="ECO:0000256" key="7">
    <source>
        <dbReference type="SAM" id="Phobius"/>
    </source>
</evidence>
<gene>
    <name evidence="8" type="ORF">PILCRDRAFT_500226</name>
</gene>
<dbReference type="GO" id="GO:0015020">
    <property type="term" value="F:glucuronosyltransferase activity"/>
    <property type="evidence" value="ECO:0007669"/>
    <property type="project" value="TreeGrafter"/>
</dbReference>
<dbReference type="Proteomes" id="UP000054166">
    <property type="component" value="Unassembled WGS sequence"/>
</dbReference>
<organism evidence="8 9">
    <name type="scientific">Piloderma croceum (strain F 1598)</name>
    <dbReference type="NCBI Taxonomy" id="765440"/>
    <lineage>
        <taxon>Eukaryota</taxon>
        <taxon>Fungi</taxon>
        <taxon>Dikarya</taxon>
        <taxon>Basidiomycota</taxon>
        <taxon>Agaricomycotina</taxon>
        <taxon>Agaricomycetes</taxon>
        <taxon>Agaricomycetidae</taxon>
        <taxon>Atheliales</taxon>
        <taxon>Atheliaceae</taxon>
        <taxon>Piloderma</taxon>
    </lineage>
</organism>
<dbReference type="GO" id="GO:0042285">
    <property type="term" value="F:xylosyltransferase activity"/>
    <property type="evidence" value="ECO:0007669"/>
    <property type="project" value="TreeGrafter"/>
</dbReference>
<keyword evidence="6" id="KW-0325">Glycoprotein</keyword>
<keyword evidence="4 7" id="KW-1133">Transmembrane helix</keyword>
<evidence type="ECO:0000256" key="2">
    <source>
        <dbReference type="ARBA" id="ARBA00022692"/>
    </source>
</evidence>
<dbReference type="OrthoDB" id="411524at2759"/>
<sequence>MSILSPFARVVRVLVSVYVAIAILYTTNYFVVSPLHAGVSAVWTRSLSKGSSTPWPSLLPNPFDSSIAKDRYPKQAALNSQFSLDLFDFPNDVIQWAPSDFTAKHMGPEHANLTPVMMSEDLFLSKAFAQSMSPSKIIPFFYRAAGEFDKEDITLTTLVTSNRFKVFSQLVENYQGPISVTIHVKSAPADLETLFTALHTLYTSTPSMSTYVDVHLVIDPFDRQFNTWRNIARIFARTDFVMMLDVDFAVCTDFRRSVRESEAVMNKLKEGASAFVIPAFEYTKFDDGIDQATFPRDKQSLVSLVQARRMGMFHGSWGPGHNSTDYNRFYAAPPGEVYKVTQYQSAYEPYVIFKKDGPPWCDERFVGYGGNKAACLFEMYLSGISFYVLSDHFLVHQNHLYEEVARKHERKYNRKIYSDFKEEACLRYLKRHYEDGTLNSTTGHNVQDECKKIKGLSRIAAQLVEGLL</sequence>
<dbReference type="AlphaFoldDB" id="A0A0C3FNQ4"/>
<evidence type="ECO:0000256" key="1">
    <source>
        <dbReference type="ARBA" id="ARBA00004606"/>
    </source>
</evidence>
<evidence type="ECO:0000256" key="3">
    <source>
        <dbReference type="ARBA" id="ARBA00022968"/>
    </source>
</evidence>
<dbReference type="STRING" id="765440.A0A0C3FNQ4"/>
<dbReference type="EMBL" id="KN832999">
    <property type="protein sequence ID" value="KIM81389.1"/>
    <property type="molecule type" value="Genomic_DNA"/>
</dbReference>
<keyword evidence="8" id="KW-0808">Transferase</keyword>
<dbReference type="PANTHER" id="PTHR12270:SF25">
    <property type="entry name" value="GLYCOSYLTRANSFERASE-LIKE PROTEIN LARGE"/>
    <property type="match status" value="1"/>
</dbReference>
<evidence type="ECO:0000256" key="6">
    <source>
        <dbReference type="ARBA" id="ARBA00023180"/>
    </source>
</evidence>
<accession>A0A0C3FNQ4</accession>
<evidence type="ECO:0000313" key="9">
    <source>
        <dbReference type="Proteomes" id="UP000054166"/>
    </source>
</evidence>
<proteinExistence type="predicted"/>
<evidence type="ECO:0000313" key="8">
    <source>
        <dbReference type="EMBL" id="KIM81389.1"/>
    </source>
</evidence>
<dbReference type="Pfam" id="PF13896">
    <property type="entry name" value="Glyco_transf_49"/>
    <property type="match status" value="2"/>
</dbReference>
<dbReference type="GO" id="GO:0016020">
    <property type="term" value="C:membrane"/>
    <property type="evidence" value="ECO:0007669"/>
    <property type="project" value="UniProtKB-SubCell"/>
</dbReference>
<dbReference type="PANTHER" id="PTHR12270">
    <property type="entry name" value="GLYCOSYLTRANSFERASE-RELATED"/>
    <property type="match status" value="1"/>
</dbReference>
<reference evidence="8 9" key="1">
    <citation type="submission" date="2014-04" db="EMBL/GenBank/DDBJ databases">
        <authorList>
            <consortium name="DOE Joint Genome Institute"/>
            <person name="Kuo A."/>
            <person name="Tarkka M."/>
            <person name="Buscot F."/>
            <person name="Kohler A."/>
            <person name="Nagy L.G."/>
            <person name="Floudas D."/>
            <person name="Copeland A."/>
            <person name="Barry K.W."/>
            <person name="Cichocki N."/>
            <person name="Veneault-Fourrey C."/>
            <person name="LaButti K."/>
            <person name="Lindquist E.A."/>
            <person name="Lipzen A."/>
            <person name="Lundell T."/>
            <person name="Morin E."/>
            <person name="Murat C."/>
            <person name="Sun H."/>
            <person name="Tunlid A."/>
            <person name="Henrissat B."/>
            <person name="Grigoriev I.V."/>
            <person name="Hibbett D.S."/>
            <person name="Martin F."/>
            <person name="Nordberg H.P."/>
            <person name="Cantor M.N."/>
            <person name="Hua S.X."/>
        </authorList>
    </citation>
    <scope>NUCLEOTIDE SEQUENCE [LARGE SCALE GENOMIC DNA]</scope>
    <source>
        <strain evidence="8 9">F 1598</strain>
    </source>
</reference>
<keyword evidence="9" id="KW-1185">Reference proteome</keyword>
<dbReference type="InParanoid" id="A0A0C3FNQ4"/>
<evidence type="ECO:0000256" key="5">
    <source>
        <dbReference type="ARBA" id="ARBA00023136"/>
    </source>
</evidence>
<feature type="transmembrane region" description="Helical" evidence="7">
    <location>
        <begin position="12"/>
        <end position="32"/>
    </location>
</feature>
<dbReference type="InterPro" id="IPR051292">
    <property type="entry name" value="Xyl/GlcA_transferase"/>
</dbReference>